<comment type="similarity">
    <text evidence="2">Belongs to the transpeptidase family.</text>
</comment>
<organism evidence="7 8">
    <name type="scientific">Pseudonocardia charpentierae</name>
    <dbReference type="NCBI Taxonomy" id="3075545"/>
    <lineage>
        <taxon>Bacteria</taxon>
        <taxon>Bacillati</taxon>
        <taxon>Actinomycetota</taxon>
        <taxon>Actinomycetes</taxon>
        <taxon>Pseudonocardiales</taxon>
        <taxon>Pseudonocardiaceae</taxon>
        <taxon>Pseudonocardia</taxon>
    </lineage>
</organism>
<dbReference type="SUPFAM" id="SSF56519">
    <property type="entry name" value="Penicillin binding protein dimerisation domain"/>
    <property type="match status" value="1"/>
</dbReference>
<feature type="region of interest" description="Disordered" evidence="4">
    <location>
        <begin position="620"/>
        <end position="657"/>
    </location>
</feature>
<keyword evidence="8" id="KW-1185">Reference proteome</keyword>
<feature type="domain" description="Penicillin-binding protein transpeptidase" evidence="5">
    <location>
        <begin position="285"/>
        <end position="594"/>
    </location>
</feature>
<name>A0ABU2NAU0_9PSEU</name>
<dbReference type="SUPFAM" id="SSF56601">
    <property type="entry name" value="beta-lactamase/transpeptidase-like"/>
    <property type="match status" value="1"/>
</dbReference>
<feature type="region of interest" description="Disordered" evidence="4">
    <location>
        <begin position="1"/>
        <end position="37"/>
    </location>
</feature>
<dbReference type="Gene3D" id="3.30.450.330">
    <property type="match status" value="1"/>
</dbReference>
<comment type="subcellular location">
    <subcellularLocation>
        <location evidence="1">Membrane</location>
    </subcellularLocation>
</comment>
<dbReference type="RefSeq" id="WP_311556618.1">
    <property type="nucleotide sequence ID" value="NZ_JAVREJ010000008.1"/>
</dbReference>
<comment type="caution">
    <text evidence="7">The sequence shown here is derived from an EMBL/GenBank/DDBJ whole genome shotgun (WGS) entry which is preliminary data.</text>
</comment>
<evidence type="ECO:0000313" key="7">
    <source>
        <dbReference type="EMBL" id="MDT0350593.1"/>
    </source>
</evidence>
<proteinExistence type="inferred from homology"/>
<dbReference type="Proteomes" id="UP001183202">
    <property type="component" value="Unassembled WGS sequence"/>
</dbReference>
<dbReference type="InterPro" id="IPR005311">
    <property type="entry name" value="PBP_dimer"/>
</dbReference>
<dbReference type="Pfam" id="PF00905">
    <property type="entry name" value="Transpeptidase"/>
    <property type="match status" value="1"/>
</dbReference>
<dbReference type="Pfam" id="PF03717">
    <property type="entry name" value="PBP_dimer"/>
    <property type="match status" value="1"/>
</dbReference>
<evidence type="ECO:0000259" key="5">
    <source>
        <dbReference type="Pfam" id="PF00905"/>
    </source>
</evidence>
<dbReference type="PANTHER" id="PTHR30627:SF1">
    <property type="entry name" value="PEPTIDOGLYCAN D,D-TRANSPEPTIDASE FTSI"/>
    <property type="match status" value="1"/>
</dbReference>
<feature type="domain" description="Penicillin-binding protein dimerisation" evidence="6">
    <location>
        <begin position="83"/>
        <end position="234"/>
    </location>
</feature>
<protein>
    <submittedName>
        <fullName evidence="7">Penicillin-binding protein 2</fullName>
    </submittedName>
</protein>
<evidence type="ECO:0000256" key="2">
    <source>
        <dbReference type="ARBA" id="ARBA00007171"/>
    </source>
</evidence>
<accession>A0ABU2NAU0</accession>
<dbReference type="PANTHER" id="PTHR30627">
    <property type="entry name" value="PEPTIDOGLYCAN D,D-TRANSPEPTIDASE"/>
    <property type="match status" value="1"/>
</dbReference>
<evidence type="ECO:0000259" key="6">
    <source>
        <dbReference type="Pfam" id="PF03717"/>
    </source>
</evidence>
<dbReference type="InterPro" id="IPR050515">
    <property type="entry name" value="Beta-lactam/transpept"/>
</dbReference>
<dbReference type="InterPro" id="IPR012338">
    <property type="entry name" value="Beta-lactam/transpept-like"/>
</dbReference>
<gene>
    <name evidence="7" type="ORF">RM445_13760</name>
</gene>
<dbReference type="Gene3D" id="3.90.1310.10">
    <property type="entry name" value="Penicillin-binding protein 2a (Domain 2)"/>
    <property type="match status" value="1"/>
</dbReference>
<dbReference type="InterPro" id="IPR001460">
    <property type="entry name" value="PCN-bd_Tpept"/>
</dbReference>
<sequence>MPAAPPRTRPAGAARSSPSAPRKGGRGRTGVRTPDPRRRLRVGQLVLVAALVLATLKLVVVQGPQAGTLQTGSARQRTSEIALPAERGRLLDRSGAPLAFSVEARALVTNPRLIATTKGAGTAAYVTEMAAGIAQATGADATALRTALESDKGYVVLVPLVDPDVARAVREKYPEIAEEKRESRQYPGGALAANVVGVASWNATDQKLTGLMGLESSQDNLLAGQDGLRVVDTAEGSSAVIPGSTRFERPATPGSDLQLTLDSDLQYTVQRQLAEYAAEKGAKGGSAVVLDSATGQVLAMANARTFDPRAFSKADESTLGNPSVSSPYEPGSVNKVVTMAAALEYGTASPDKVFAVPGSIRVADRTVSDAWNHGTEDYTLTGILAKSSNVGTIMAARDVGEDRFADMLGRFGLGQRTGVGLPGESPGRVPARETWSGSTFGNLPIGQGLSVTALQMAGMYQAVANDGIRVPPRIVEATIGPDGVRTPTPAPDPVRVVSPETAQKLRTMLTAVTQDGHTADSRGTGAAAAIPGYQVAGKTGTAQQVDPTCGCYASSTYWITFAGMLPAQDPRYVVAIMLDAPQGGTSAAPLFHEIGSYLAQREKLPVSPDPQPVQTLVTHAPPAAAAAQAATPGDAASVPVDGVAPAPAPVAGATPPG</sequence>
<evidence type="ECO:0000256" key="3">
    <source>
        <dbReference type="ARBA" id="ARBA00023136"/>
    </source>
</evidence>
<evidence type="ECO:0000313" key="8">
    <source>
        <dbReference type="Proteomes" id="UP001183202"/>
    </source>
</evidence>
<dbReference type="InterPro" id="IPR036138">
    <property type="entry name" value="PBP_dimer_sf"/>
</dbReference>
<feature type="compositionally biased region" description="Low complexity" evidence="4">
    <location>
        <begin position="9"/>
        <end position="22"/>
    </location>
</feature>
<evidence type="ECO:0000256" key="1">
    <source>
        <dbReference type="ARBA" id="ARBA00004370"/>
    </source>
</evidence>
<keyword evidence="3" id="KW-0472">Membrane</keyword>
<reference evidence="8" key="1">
    <citation type="submission" date="2023-07" db="EMBL/GenBank/DDBJ databases">
        <title>30 novel species of actinomycetes from the DSMZ collection.</title>
        <authorList>
            <person name="Nouioui I."/>
        </authorList>
    </citation>
    <scope>NUCLEOTIDE SEQUENCE [LARGE SCALE GENOMIC DNA]</scope>
    <source>
        <strain evidence="8">DSM 45834</strain>
    </source>
</reference>
<dbReference type="Gene3D" id="3.40.710.10">
    <property type="entry name" value="DD-peptidase/beta-lactamase superfamily"/>
    <property type="match status" value="1"/>
</dbReference>
<dbReference type="EMBL" id="JAVREJ010000008">
    <property type="protein sequence ID" value="MDT0350593.1"/>
    <property type="molecule type" value="Genomic_DNA"/>
</dbReference>
<evidence type="ECO:0000256" key="4">
    <source>
        <dbReference type="SAM" id="MobiDB-lite"/>
    </source>
</evidence>